<comment type="caution">
    <text evidence="2">The sequence shown here is derived from an EMBL/GenBank/DDBJ whole genome shotgun (WGS) entry which is preliminary data.</text>
</comment>
<evidence type="ECO:0000313" key="2">
    <source>
        <dbReference type="EMBL" id="ORY34265.1"/>
    </source>
</evidence>
<dbReference type="Proteomes" id="UP000193986">
    <property type="component" value="Unassembled WGS sequence"/>
</dbReference>
<feature type="region of interest" description="Disordered" evidence="1">
    <location>
        <begin position="1"/>
        <end position="30"/>
    </location>
</feature>
<proteinExistence type="predicted"/>
<dbReference type="OrthoDB" id="311172at2759"/>
<dbReference type="PANTHER" id="PTHR43190:SF3">
    <property type="entry name" value="N-ACETYL-D-GLUCOSAMINE KINASE"/>
    <property type="match status" value="1"/>
</dbReference>
<evidence type="ECO:0008006" key="4">
    <source>
        <dbReference type="Google" id="ProtNLM"/>
    </source>
</evidence>
<accession>A0A1Y2BJG4</accession>
<name>A0A1Y2BJG4_9TREE</name>
<keyword evidence="3" id="KW-1185">Reference proteome</keyword>
<feature type="compositionally biased region" description="Low complexity" evidence="1">
    <location>
        <begin position="129"/>
        <end position="146"/>
    </location>
</feature>
<sequence length="471" mass="49016">MVVRPASPHVSPPSPISSASSSSPTSSSRRLPSLVLCADGGGSKVHVCIRTSDGLEVRGTAGPCNVSSVGHALAVQRLLLATYRALACLPPSHLPSTFQHPLLPSDSLSMSSSFHIPTPNKADVTPYASHTQTPQPSRPSSPSTSATMPSLNVPLFAAIWLGLAGLQTPANAAAFTPKVCKAFNAPLDRVRLTNDVILLAAPVLSRQEFNYVAAVVCGTGTVGRTIRLDRQESHGIGLEVVGYSRGWGHLLCDEGSAFFLGRAALRSILFALDRSNSSHLFATKPDPISTPTFSTPLPLHRDLLAYFATPDPADLIGLVSLSGPGVEGVEVGEAVGKRNALVAGAARVILRWAFPEEQTPSSPSPPSPPIEQDQGELAKASREEALRLAQECISPLIELTLALLGDGSVVKPQETALALGGGLMMSPGYRGLLLTGLKARGVEFGSVGVVSDAAGVGARGLAAVEFGLDRH</sequence>
<dbReference type="Gene3D" id="3.30.420.40">
    <property type="match status" value="2"/>
</dbReference>
<dbReference type="AlphaFoldDB" id="A0A1Y2BJG4"/>
<feature type="compositionally biased region" description="Low complexity" evidence="1">
    <location>
        <begin position="16"/>
        <end position="30"/>
    </location>
</feature>
<reference evidence="2 3" key="1">
    <citation type="submission" date="2016-07" db="EMBL/GenBank/DDBJ databases">
        <title>Pervasive Adenine N6-methylation of Active Genes in Fungi.</title>
        <authorList>
            <consortium name="DOE Joint Genome Institute"/>
            <person name="Mondo S.J."/>
            <person name="Dannebaum R.O."/>
            <person name="Kuo R.C."/>
            <person name="Labutti K."/>
            <person name="Haridas S."/>
            <person name="Kuo A."/>
            <person name="Salamov A."/>
            <person name="Ahrendt S.R."/>
            <person name="Lipzen A."/>
            <person name="Sullivan W."/>
            <person name="Andreopoulos W.B."/>
            <person name="Clum A."/>
            <person name="Lindquist E."/>
            <person name="Daum C."/>
            <person name="Ramamoorthy G.K."/>
            <person name="Gryganskyi A."/>
            <person name="Culley D."/>
            <person name="Magnuson J.K."/>
            <person name="James T.Y."/>
            <person name="O'Malley M.A."/>
            <person name="Stajich J.E."/>
            <person name="Spatafora J.W."/>
            <person name="Visel A."/>
            <person name="Grigoriev I.V."/>
        </authorList>
    </citation>
    <scope>NUCLEOTIDE SEQUENCE [LARGE SCALE GENOMIC DNA]</scope>
    <source>
        <strain evidence="2 3">68-887.2</strain>
    </source>
</reference>
<dbReference type="SUPFAM" id="SSF53067">
    <property type="entry name" value="Actin-like ATPase domain"/>
    <property type="match status" value="1"/>
</dbReference>
<dbReference type="PANTHER" id="PTHR43190">
    <property type="entry name" value="N-ACETYL-D-GLUCOSAMINE KINASE"/>
    <property type="match status" value="1"/>
</dbReference>
<protein>
    <recommendedName>
        <fullName evidence="4">N-acetyl-D-glucosamine kinase</fullName>
    </recommendedName>
</protein>
<dbReference type="EMBL" id="MCFC01000003">
    <property type="protein sequence ID" value="ORY34265.1"/>
    <property type="molecule type" value="Genomic_DNA"/>
</dbReference>
<gene>
    <name evidence="2" type="ORF">BCR39DRAFT_477181</name>
</gene>
<dbReference type="InterPro" id="IPR052519">
    <property type="entry name" value="Euk-type_GlcNAc_Kinase"/>
</dbReference>
<feature type="region of interest" description="Disordered" evidence="1">
    <location>
        <begin position="121"/>
        <end position="146"/>
    </location>
</feature>
<organism evidence="2 3">
    <name type="scientific">Naematelia encephala</name>
    <dbReference type="NCBI Taxonomy" id="71784"/>
    <lineage>
        <taxon>Eukaryota</taxon>
        <taxon>Fungi</taxon>
        <taxon>Dikarya</taxon>
        <taxon>Basidiomycota</taxon>
        <taxon>Agaricomycotina</taxon>
        <taxon>Tremellomycetes</taxon>
        <taxon>Tremellales</taxon>
        <taxon>Naemateliaceae</taxon>
        <taxon>Naematelia</taxon>
    </lineage>
</organism>
<evidence type="ECO:0000256" key="1">
    <source>
        <dbReference type="SAM" id="MobiDB-lite"/>
    </source>
</evidence>
<evidence type="ECO:0000313" key="3">
    <source>
        <dbReference type="Proteomes" id="UP000193986"/>
    </source>
</evidence>
<feature type="region of interest" description="Disordered" evidence="1">
    <location>
        <begin position="356"/>
        <end position="378"/>
    </location>
</feature>
<dbReference type="InParanoid" id="A0A1Y2BJG4"/>
<dbReference type="InterPro" id="IPR043129">
    <property type="entry name" value="ATPase_NBD"/>
</dbReference>
<dbReference type="STRING" id="71784.A0A1Y2BJG4"/>